<dbReference type="InterPro" id="IPR013320">
    <property type="entry name" value="ConA-like_dom_sf"/>
</dbReference>
<dbReference type="PANTHER" id="PTHR30625">
    <property type="entry name" value="PROTEIN TOLQ"/>
    <property type="match status" value="1"/>
</dbReference>
<keyword evidence="2" id="KW-1003">Cell membrane</keyword>
<evidence type="ECO:0000259" key="10">
    <source>
        <dbReference type="SMART" id="SM00560"/>
    </source>
</evidence>
<protein>
    <submittedName>
        <fullName evidence="11">Biopolymer transport protein ExbB</fullName>
    </submittedName>
</protein>
<keyword evidence="8" id="KW-0813">Transport</keyword>
<dbReference type="OMA" id="RLHSGNF"/>
<keyword evidence="6 9" id="KW-0472">Membrane</keyword>
<evidence type="ECO:0000256" key="1">
    <source>
        <dbReference type="ARBA" id="ARBA00004651"/>
    </source>
</evidence>
<dbReference type="Pfam" id="PF13385">
    <property type="entry name" value="Laminin_G_3"/>
    <property type="match status" value="1"/>
</dbReference>
<keyword evidence="7" id="KW-1015">Disulfide bond</keyword>
<organism evidence="11 12">
    <name type="scientific">Methylococcus capsulatus</name>
    <dbReference type="NCBI Taxonomy" id="414"/>
    <lineage>
        <taxon>Bacteria</taxon>
        <taxon>Pseudomonadati</taxon>
        <taxon>Pseudomonadota</taxon>
        <taxon>Gammaproteobacteria</taxon>
        <taxon>Methylococcales</taxon>
        <taxon>Methylococcaceae</taxon>
        <taxon>Methylococcus</taxon>
    </lineage>
</organism>
<dbReference type="InterPro" id="IPR018765">
    <property type="entry name" value="DUF2341"/>
</dbReference>
<gene>
    <name evidence="11" type="ORF">MCNOR_2364</name>
</gene>
<feature type="domain" description="LamG-like jellyroll fold" evidence="10">
    <location>
        <begin position="202"/>
        <end position="328"/>
    </location>
</feature>
<keyword evidence="3 9" id="KW-0812">Transmembrane</keyword>
<keyword evidence="8" id="KW-0653">Protein transport</keyword>
<comment type="subcellular location">
    <subcellularLocation>
        <location evidence="1">Cell membrane</location>
        <topology evidence="1">Multi-pass membrane protein</topology>
    </subcellularLocation>
    <subcellularLocation>
        <location evidence="8">Membrane</location>
        <topology evidence="8">Multi-pass membrane protein</topology>
    </subcellularLocation>
</comment>
<evidence type="ECO:0000256" key="3">
    <source>
        <dbReference type="ARBA" id="ARBA00022692"/>
    </source>
</evidence>
<feature type="transmembrane region" description="Helical" evidence="9">
    <location>
        <begin position="505"/>
        <end position="535"/>
    </location>
</feature>
<evidence type="ECO:0000256" key="7">
    <source>
        <dbReference type="ARBA" id="ARBA00023157"/>
    </source>
</evidence>
<feature type="transmembrane region" description="Helical" evidence="9">
    <location>
        <begin position="547"/>
        <end position="573"/>
    </location>
</feature>
<evidence type="ECO:0000256" key="6">
    <source>
        <dbReference type="ARBA" id="ARBA00023136"/>
    </source>
</evidence>
<dbReference type="InterPro" id="IPR050790">
    <property type="entry name" value="ExbB/TolQ_transport"/>
</dbReference>
<keyword evidence="4" id="KW-0732">Signal</keyword>
<proteinExistence type="inferred from homology"/>
<dbReference type="GO" id="GO:0017038">
    <property type="term" value="P:protein import"/>
    <property type="evidence" value="ECO:0007669"/>
    <property type="project" value="TreeGrafter"/>
</dbReference>
<evidence type="ECO:0000256" key="4">
    <source>
        <dbReference type="ARBA" id="ARBA00022729"/>
    </source>
</evidence>
<evidence type="ECO:0000256" key="8">
    <source>
        <dbReference type="RuleBase" id="RU004057"/>
    </source>
</evidence>
<dbReference type="AlphaFoldDB" id="A0AA35XU69"/>
<accession>A0AA35XU69</accession>
<dbReference type="Pfam" id="PF01618">
    <property type="entry name" value="MotA_ExbB"/>
    <property type="match status" value="1"/>
</dbReference>
<evidence type="ECO:0000256" key="2">
    <source>
        <dbReference type="ARBA" id="ARBA00022475"/>
    </source>
</evidence>
<dbReference type="Gene3D" id="2.60.120.200">
    <property type="match status" value="1"/>
</dbReference>
<dbReference type="SUPFAM" id="SSF49899">
    <property type="entry name" value="Concanavalin A-like lectins/glucanases"/>
    <property type="match status" value="1"/>
</dbReference>
<comment type="similarity">
    <text evidence="8">Belongs to the exbB/tolQ family.</text>
</comment>
<reference evidence="11" key="1">
    <citation type="submission" date="2023-03" db="EMBL/GenBank/DDBJ databases">
        <authorList>
            <person name="Pearce D."/>
        </authorList>
    </citation>
    <scope>NUCLEOTIDE SEQUENCE</scope>
    <source>
        <strain evidence="11">Mc</strain>
    </source>
</reference>
<keyword evidence="5 9" id="KW-1133">Transmembrane helix</keyword>
<dbReference type="InterPro" id="IPR006558">
    <property type="entry name" value="LamG-like"/>
</dbReference>
<dbReference type="GeneID" id="88224447"/>
<dbReference type="GO" id="GO:0005886">
    <property type="term" value="C:plasma membrane"/>
    <property type="evidence" value="ECO:0007669"/>
    <property type="project" value="UniProtKB-SubCell"/>
</dbReference>
<dbReference type="EMBL" id="OX458332">
    <property type="protein sequence ID" value="CAI8843843.1"/>
    <property type="molecule type" value="Genomic_DNA"/>
</dbReference>
<evidence type="ECO:0000313" key="11">
    <source>
        <dbReference type="EMBL" id="CAI8843843.1"/>
    </source>
</evidence>
<sequence length="607" mass="65399">MKTLRLIVLVCLAMAPAIALSWWNDDWRSRKQISVDASVTGADTRDLVADFPLLIRLHTGNFSYFGELAEGGKDLRFMADDKTPLKFHLERLDPVNEMALIWVKVPRIPGQSADESFWMYYGNEEAQDGSDAKGTYDVNQALVFHFDEKDPAPRDATAYGNDAARSAALPEPAGWIGVAARFTGTGGIEINPSPSLQLDPAKGWTFSSWLKLDSGATEGYVFRAAEGEASAIELQVRGGTLVARYLAAGKVVETAPVAMTTPDRWQHVALVLRPDKLELYLNGEPAAQAAAAPSAMNPSISLGGAATGGFLTGLLDEVQVSNTARSAEWIKLSARSQSQDFSVVSFGQDEGKSSAGEVSSFGVIIQNVTLDGWVVIALTGVMFVVSVLVMIIKAVVISKIRKDNKAFLTQYEALSPDADPGQLDREETEDEKELADSEFLSALVGKHDHFQSSPLYHIYHAGIREVKKRTGSSAKPLTPEALNVVRVKLDSIVVRESQRLNSKMVLLTIAIAGGPFLGLLGTVVGVMITFAVIAATGDVNINSIAPGIAAALLATVAGLAVAIPSLFAYNYLLTQIKDVIADMRVFSDEFLAMLSERVADRYREASS</sequence>
<dbReference type="SMART" id="SM00560">
    <property type="entry name" value="LamGL"/>
    <property type="match status" value="1"/>
</dbReference>
<feature type="transmembrane region" description="Helical" evidence="9">
    <location>
        <begin position="373"/>
        <end position="396"/>
    </location>
</feature>
<dbReference type="Pfam" id="PF10102">
    <property type="entry name" value="DUF2341"/>
    <property type="match status" value="1"/>
</dbReference>
<dbReference type="Proteomes" id="UP001158598">
    <property type="component" value="Chromosome"/>
</dbReference>
<dbReference type="InterPro" id="IPR002898">
    <property type="entry name" value="MotA_ExbB_proton_chnl"/>
</dbReference>
<evidence type="ECO:0000256" key="9">
    <source>
        <dbReference type="SAM" id="Phobius"/>
    </source>
</evidence>
<evidence type="ECO:0000313" key="12">
    <source>
        <dbReference type="Proteomes" id="UP001158598"/>
    </source>
</evidence>
<name>A0AA35XU69_METCP</name>
<evidence type="ECO:0000256" key="5">
    <source>
        <dbReference type="ARBA" id="ARBA00022989"/>
    </source>
</evidence>
<dbReference type="RefSeq" id="WP_010961468.1">
    <property type="nucleotide sequence ID" value="NZ_CP079098.1"/>
</dbReference>
<dbReference type="PANTHER" id="PTHR30625:SF3">
    <property type="entry name" value="TOL-PAL SYSTEM PROTEIN TOLQ"/>
    <property type="match status" value="1"/>
</dbReference>